<name>A0AB37YZ32_9BACI</name>
<dbReference type="EMBL" id="FMBG01000021">
    <property type="protein sequence ID" value="SCC59673.1"/>
    <property type="molecule type" value="Genomic_DNA"/>
</dbReference>
<evidence type="ECO:0000313" key="2">
    <source>
        <dbReference type="EMBL" id="SCC59673.1"/>
    </source>
</evidence>
<keyword evidence="1" id="KW-0175">Coiled coil</keyword>
<organism evidence="2 3">
    <name type="scientific">Bacillus wiedmannii</name>
    <dbReference type="NCBI Taxonomy" id="1890302"/>
    <lineage>
        <taxon>Bacteria</taxon>
        <taxon>Bacillati</taxon>
        <taxon>Bacillota</taxon>
        <taxon>Bacilli</taxon>
        <taxon>Bacillales</taxon>
        <taxon>Bacillaceae</taxon>
        <taxon>Bacillus</taxon>
        <taxon>Bacillus cereus group</taxon>
    </lineage>
</organism>
<reference evidence="2 3" key="1">
    <citation type="submission" date="2016-08" db="EMBL/GenBank/DDBJ databases">
        <authorList>
            <person name="Loux V."/>
            <person name="Rue O."/>
        </authorList>
    </citation>
    <scope>NUCLEOTIDE SEQUENCE [LARGE SCALE GENOMIC DNA]</scope>
    <source>
        <strain evidence="2 3">WSBC_10311</strain>
    </source>
</reference>
<dbReference type="Proteomes" id="UP000195728">
    <property type="component" value="Unassembled WGS sequence"/>
</dbReference>
<gene>
    <name evidence="2" type="ORF">BC10311_04850</name>
</gene>
<dbReference type="InterPro" id="IPR046229">
    <property type="entry name" value="TnpC-like"/>
</dbReference>
<evidence type="ECO:0000313" key="3">
    <source>
        <dbReference type="Proteomes" id="UP000195728"/>
    </source>
</evidence>
<proteinExistence type="predicted"/>
<comment type="caution">
    <text evidence="2">The sequence shown here is derived from an EMBL/GenBank/DDBJ whole genome shotgun (WGS) entry which is preliminary data.</text>
</comment>
<dbReference type="RefSeq" id="WP_044784519.1">
    <property type="nucleotide sequence ID" value="NZ_FMBG01000021.1"/>
</dbReference>
<evidence type="ECO:0000256" key="1">
    <source>
        <dbReference type="SAM" id="Coils"/>
    </source>
</evidence>
<protein>
    <submittedName>
        <fullName evidence="2">Transposase</fullName>
    </submittedName>
</protein>
<sequence length="126" mass="14652">MVEHKRNTKSIVHLAKEKSKKTKEKVDRVISQLALSGETINFNTVSKVAGVSKSWLYKQEGVRERIELLRGQQIKRKVVVNQHKSPRSEEVLIKTLKNRLKVLEEENKILKKQIQELYGQVYSQSN</sequence>
<feature type="coiled-coil region" evidence="1">
    <location>
        <begin position="93"/>
        <end position="120"/>
    </location>
</feature>
<dbReference type="AlphaFoldDB" id="A0AB37YZ32"/>
<dbReference type="Pfam" id="PF19776">
    <property type="entry name" value="DUF6262"/>
    <property type="match status" value="1"/>
</dbReference>
<accession>A0AB37YZ32</accession>